<keyword evidence="1" id="KW-1133">Transmembrane helix</keyword>
<comment type="caution">
    <text evidence="3">The sequence shown here is derived from an EMBL/GenBank/DDBJ whole genome shotgun (WGS) entry which is preliminary data.</text>
</comment>
<feature type="transmembrane region" description="Helical" evidence="1">
    <location>
        <begin position="261"/>
        <end position="281"/>
    </location>
</feature>
<feature type="transmembrane region" description="Helical" evidence="1">
    <location>
        <begin position="47"/>
        <end position="70"/>
    </location>
</feature>
<reference evidence="3 4" key="1">
    <citation type="submission" date="2019-12" db="EMBL/GenBank/DDBJ databases">
        <title>Hymenobacter sp. HMF4947 Genome sequencing and assembly.</title>
        <authorList>
            <person name="Kang H."/>
            <person name="Cha I."/>
            <person name="Kim H."/>
            <person name="Joh K."/>
        </authorList>
    </citation>
    <scope>NUCLEOTIDE SEQUENCE [LARGE SCALE GENOMIC DNA]</scope>
    <source>
        <strain evidence="3 4">HMF4947</strain>
    </source>
</reference>
<name>A0A7K1TG76_9BACT</name>
<dbReference type="PANTHER" id="PTHR23028:SF131">
    <property type="entry name" value="BLR2367 PROTEIN"/>
    <property type="match status" value="1"/>
</dbReference>
<evidence type="ECO:0000256" key="1">
    <source>
        <dbReference type="SAM" id="Phobius"/>
    </source>
</evidence>
<dbReference type="RefSeq" id="WP_157566359.1">
    <property type="nucleotide sequence ID" value="NZ_WQKZ01000003.1"/>
</dbReference>
<evidence type="ECO:0000259" key="2">
    <source>
        <dbReference type="Pfam" id="PF01757"/>
    </source>
</evidence>
<protein>
    <submittedName>
        <fullName evidence="3">Acyltransferase family protein</fullName>
    </submittedName>
</protein>
<dbReference type="EMBL" id="WQKZ01000003">
    <property type="protein sequence ID" value="MVN77379.1"/>
    <property type="molecule type" value="Genomic_DNA"/>
</dbReference>
<evidence type="ECO:0000313" key="3">
    <source>
        <dbReference type="EMBL" id="MVN77379.1"/>
    </source>
</evidence>
<accession>A0A7K1TG76</accession>
<dbReference type="Proteomes" id="UP000441336">
    <property type="component" value="Unassembled WGS sequence"/>
</dbReference>
<gene>
    <name evidence="3" type="ORF">GO988_13670</name>
</gene>
<sequence>MKKGLTTMAERNNNFNLLRLTFAFLVILAHGPELLDGDRHRELLTRVFGTASFGDVAVDGFFLLSGFLIVKSWERKPELKDYFEKRIRRIYPGFIVAILLSAFFFAPLGVANVRTYFSEINYLGLLLTTLTLHLPNLPSMFVGRPYALINGALWSIAYEFYCYAIVALLGLLGATRQRWIWLALAVVGLAGLPWLNLVNNSSFAGHHSVANFMRLITFFAVGACFCLFKKNIPLKTNWAAVAALALVPLLYFPMLEALARATLGAYAVFCFAFTPIANLRVFQRMSDISYGIYLYGWPIQKVLDWYFPGAPLWGLVAATLVLACGFGLASWKLIESPMLRRAQVARHVAGDLAKGQA</sequence>
<keyword evidence="3" id="KW-0012">Acyltransferase</keyword>
<keyword evidence="1" id="KW-0812">Transmembrane</keyword>
<dbReference type="GO" id="GO:0016747">
    <property type="term" value="F:acyltransferase activity, transferring groups other than amino-acyl groups"/>
    <property type="evidence" value="ECO:0007669"/>
    <property type="project" value="InterPro"/>
</dbReference>
<feature type="transmembrane region" description="Helical" evidence="1">
    <location>
        <begin position="237"/>
        <end position="255"/>
    </location>
</feature>
<dbReference type="GO" id="GO:0016020">
    <property type="term" value="C:membrane"/>
    <property type="evidence" value="ECO:0007669"/>
    <property type="project" value="TreeGrafter"/>
</dbReference>
<feature type="transmembrane region" description="Helical" evidence="1">
    <location>
        <begin position="179"/>
        <end position="197"/>
    </location>
</feature>
<feature type="transmembrane region" description="Helical" evidence="1">
    <location>
        <begin position="313"/>
        <end position="334"/>
    </location>
</feature>
<dbReference type="Pfam" id="PF01757">
    <property type="entry name" value="Acyl_transf_3"/>
    <property type="match status" value="1"/>
</dbReference>
<organism evidence="3 4">
    <name type="scientific">Hymenobacter ginkgonis</name>
    <dbReference type="NCBI Taxonomy" id="2682976"/>
    <lineage>
        <taxon>Bacteria</taxon>
        <taxon>Pseudomonadati</taxon>
        <taxon>Bacteroidota</taxon>
        <taxon>Cytophagia</taxon>
        <taxon>Cytophagales</taxon>
        <taxon>Hymenobacteraceae</taxon>
        <taxon>Hymenobacter</taxon>
    </lineage>
</organism>
<dbReference type="InterPro" id="IPR050879">
    <property type="entry name" value="Acyltransferase_3"/>
</dbReference>
<dbReference type="PANTHER" id="PTHR23028">
    <property type="entry name" value="ACETYLTRANSFERASE"/>
    <property type="match status" value="1"/>
</dbReference>
<dbReference type="GO" id="GO:0000271">
    <property type="term" value="P:polysaccharide biosynthetic process"/>
    <property type="evidence" value="ECO:0007669"/>
    <property type="project" value="TreeGrafter"/>
</dbReference>
<dbReference type="InterPro" id="IPR002656">
    <property type="entry name" value="Acyl_transf_3_dom"/>
</dbReference>
<proteinExistence type="predicted"/>
<evidence type="ECO:0000313" key="4">
    <source>
        <dbReference type="Proteomes" id="UP000441336"/>
    </source>
</evidence>
<feature type="transmembrane region" description="Helical" evidence="1">
    <location>
        <begin position="146"/>
        <end position="172"/>
    </location>
</feature>
<keyword evidence="3" id="KW-0808">Transferase</keyword>
<dbReference type="AlphaFoldDB" id="A0A7K1TG76"/>
<feature type="transmembrane region" description="Helical" evidence="1">
    <location>
        <begin position="90"/>
        <end position="110"/>
    </location>
</feature>
<feature type="transmembrane region" description="Helical" evidence="1">
    <location>
        <begin position="209"/>
        <end position="228"/>
    </location>
</feature>
<keyword evidence="4" id="KW-1185">Reference proteome</keyword>
<feature type="domain" description="Acyltransferase 3" evidence="2">
    <location>
        <begin position="13"/>
        <end position="325"/>
    </location>
</feature>
<keyword evidence="1" id="KW-0472">Membrane</keyword>